<dbReference type="EMBL" id="ABDF02000004">
    <property type="protein sequence ID" value="EHK24521.1"/>
    <property type="molecule type" value="Genomic_DNA"/>
</dbReference>
<dbReference type="eggNOG" id="ENOG502S016">
    <property type="taxonomic scope" value="Eukaryota"/>
</dbReference>
<dbReference type="InParanoid" id="G9MMF2"/>
<comment type="caution">
    <text evidence="1">The sequence shown here is derived from an EMBL/GenBank/DDBJ whole genome shotgun (WGS) entry which is preliminary data.</text>
</comment>
<dbReference type="HOGENOM" id="CLU_024593_0_0_1"/>
<reference evidence="1 2" key="1">
    <citation type="journal article" date="2011" name="Genome Biol.">
        <title>Comparative genome sequence analysis underscores mycoparasitism as the ancestral life style of Trichoderma.</title>
        <authorList>
            <person name="Kubicek C.P."/>
            <person name="Herrera-Estrella A."/>
            <person name="Seidl-Seiboth V."/>
            <person name="Martinez D.A."/>
            <person name="Druzhinina I.S."/>
            <person name="Thon M."/>
            <person name="Zeilinger S."/>
            <person name="Casas-Flores S."/>
            <person name="Horwitz B.A."/>
            <person name="Mukherjee P.K."/>
            <person name="Mukherjee M."/>
            <person name="Kredics L."/>
            <person name="Alcaraz L.D."/>
            <person name="Aerts A."/>
            <person name="Antal Z."/>
            <person name="Atanasova L."/>
            <person name="Cervantes-Badillo M.G."/>
            <person name="Challacombe J."/>
            <person name="Chertkov O."/>
            <person name="McCluskey K."/>
            <person name="Coulpier F."/>
            <person name="Deshpande N."/>
            <person name="von Doehren H."/>
            <person name="Ebbole D.J."/>
            <person name="Esquivel-Naranjo E.U."/>
            <person name="Fekete E."/>
            <person name="Flipphi M."/>
            <person name="Glaser F."/>
            <person name="Gomez-Rodriguez E.Y."/>
            <person name="Gruber S."/>
            <person name="Han C."/>
            <person name="Henrissat B."/>
            <person name="Hermosa R."/>
            <person name="Hernandez-Onate M."/>
            <person name="Karaffa L."/>
            <person name="Kosti I."/>
            <person name="Le Crom S."/>
            <person name="Lindquist E."/>
            <person name="Lucas S."/>
            <person name="Luebeck M."/>
            <person name="Luebeck P.S."/>
            <person name="Margeot A."/>
            <person name="Metz B."/>
            <person name="Misra M."/>
            <person name="Nevalainen H."/>
            <person name="Omann M."/>
            <person name="Packer N."/>
            <person name="Perrone G."/>
            <person name="Uresti-Rivera E.E."/>
            <person name="Salamov A."/>
            <person name="Schmoll M."/>
            <person name="Seiboth B."/>
            <person name="Shapiro H."/>
            <person name="Sukno S."/>
            <person name="Tamayo-Ramos J.A."/>
            <person name="Tisch D."/>
            <person name="Wiest A."/>
            <person name="Wilkinson H.H."/>
            <person name="Zhang M."/>
            <person name="Coutinho P.M."/>
            <person name="Kenerley C.M."/>
            <person name="Monte E."/>
            <person name="Baker S.E."/>
            <person name="Grigoriev I.V."/>
        </authorList>
    </citation>
    <scope>NUCLEOTIDE SEQUENCE [LARGE SCALE GENOMIC DNA]</scope>
    <source>
        <strain evidence="2">Gv29-8 / FGSC 10586</strain>
    </source>
</reference>
<gene>
    <name evidence="1" type="ORF">TRIVIDRAFT_229897</name>
</gene>
<proteinExistence type="predicted"/>
<dbReference type="AlphaFoldDB" id="G9MMF2"/>
<dbReference type="GeneID" id="25792276"/>
<keyword evidence="2" id="KW-1185">Reference proteome</keyword>
<organism evidence="1 2">
    <name type="scientific">Hypocrea virens (strain Gv29-8 / FGSC 10586)</name>
    <name type="common">Gliocladium virens</name>
    <name type="synonym">Trichoderma virens</name>
    <dbReference type="NCBI Taxonomy" id="413071"/>
    <lineage>
        <taxon>Eukaryota</taxon>
        <taxon>Fungi</taxon>
        <taxon>Dikarya</taxon>
        <taxon>Ascomycota</taxon>
        <taxon>Pezizomycotina</taxon>
        <taxon>Sordariomycetes</taxon>
        <taxon>Hypocreomycetidae</taxon>
        <taxon>Hypocreales</taxon>
        <taxon>Hypocreaceae</taxon>
        <taxon>Trichoderma</taxon>
    </lineage>
</organism>
<protein>
    <submittedName>
        <fullName evidence="1">Uncharacterized protein</fullName>
    </submittedName>
</protein>
<evidence type="ECO:0000313" key="2">
    <source>
        <dbReference type="Proteomes" id="UP000007115"/>
    </source>
</evidence>
<dbReference type="RefSeq" id="XP_013958724.1">
    <property type="nucleotide sequence ID" value="XM_014103249.1"/>
</dbReference>
<dbReference type="VEuPathDB" id="FungiDB:TRIVIDRAFT_229897"/>
<evidence type="ECO:0000313" key="1">
    <source>
        <dbReference type="EMBL" id="EHK24521.1"/>
    </source>
</evidence>
<name>G9MMF2_HYPVG</name>
<dbReference type="OMA" id="ACDAFHL"/>
<dbReference type="OrthoDB" id="5398371at2759"/>
<sequence>MLLDDSRRLYLQVLVRCFSKSRPAGPMGESAAAPAEPEGEAAAAAAAAAASPKVERPDVIVVADAGDIVLDVTFETSKETLRKSRKASAYAPKKPGVAPQAVLKTKVRVAYRVNQDALKKHSQYFANLLSNSQFREAGLIKEAHKKLATRKVKPADADAADLPWITITDDDEATRAAGREHAFEDILRIIHQKPPKVARAAMPEVATMAILADRFDCITIVARSLNGIRWPVTTTRNYTDESGRHTDVEQTLREKILVSWLLGNGMKLHQAARELISRGSRLWSEYSEEREELTAAWWYLPDGIEEELQYRRECVLNTIASVQRHFLDLYCSKERQCKLGYDSSAACDSFQLGQMLKFLTSKNLLFLVDFTPSSLNAVPDGAMINIDELLATLKQCPSYQVDKHHTNCGLRIRIEPIIDYIRAMLSASGTSIAHADWKKRRSDVSWTILRDSRESEYDYEGSKFVFTRAVANDQRLRYEGAMYTDRVSKSLFTANSWDWTPEA</sequence>
<accession>G9MMF2</accession>
<dbReference type="Proteomes" id="UP000007115">
    <property type="component" value="Unassembled WGS sequence"/>
</dbReference>